<dbReference type="Gene3D" id="3.30.1490.20">
    <property type="entry name" value="ATP-grasp fold, A domain"/>
    <property type="match status" value="1"/>
</dbReference>
<keyword evidence="11" id="KW-0460">Magnesium</keyword>
<dbReference type="AlphaFoldDB" id="X0UXB8"/>
<dbReference type="FunFam" id="3.30.470.20:FF:000017">
    <property type="entry name" value="Phosphoenolpyruvate synthase"/>
    <property type="match status" value="1"/>
</dbReference>
<evidence type="ECO:0000256" key="2">
    <source>
        <dbReference type="ARBA" id="ARBA00002988"/>
    </source>
</evidence>
<keyword evidence="10" id="KW-0067">ATP-binding</keyword>
<evidence type="ECO:0000256" key="8">
    <source>
        <dbReference type="ARBA" id="ARBA00022741"/>
    </source>
</evidence>
<dbReference type="InterPro" id="IPR013815">
    <property type="entry name" value="ATP_grasp_subdomain_1"/>
</dbReference>
<comment type="similarity">
    <text evidence="4">Belongs to the PEP-utilizing enzyme family.</text>
</comment>
<sequence length="264" mass="29751">KGGEELLRTIKKCLASTFNDRVIAYRDEKKIAHLKFALSVGVIKMVRSDLSSSGIIFTLDTETGFPDVVLINSIWGIGEMIVKGKITPDEFYVFKPTLKKGFKSIIVKNLGRKTRKYVYSEKGGLKEVAVSSQKQLKFSLNEEEILTLAKWAVLIEEHYSGKFKRWMPQDIEWAKDGKTGELFIVQSRPETVHAPKTASVYQEYEIKTKKKPVLTGIAIGDKIGIGKIRVIPDVSKINQFQKGEVLVTKMTDPDWVPIMRLASA</sequence>
<evidence type="ECO:0000256" key="6">
    <source>
        <dbReference type="ARBA" id="ARBA00022679"/>
    </source>
</evidence>
<dbReference type="SUPFAM" id="SSF56059">
    <property type="entry name" value="Glutathione synthetase ATP-binding domain-like"/>
    <property type="match status" value="1"/>
</dbReference>
<keyword evidence="8" id="KW-0547">Nucleotide-binding</keyword>
<dbReference type="EMBL" id="BARS01028609">
    <property type="protein sequence ID" value="GAG10459.1"/>
    <property type="molecule type" value="Genomic_DNA"/>
</dbReference>
<accession>X0UXB8</accession>
<comment type="catalytic activity">
    <reaction evidence="13">
        <text>pyruvate + ATP + H2O = phosphoenolpyruvate + AMP + phosphate + 2 H(+)</text>
        <dbReference type="Rhea" id="RHEA:11364"/>
        <dbReference type="ChEBI" id="CHEBI:15361"/>
        <dbReference type="ChEBI" id="CHEBI:15377"/>
        <dbReference type="ChEBI" id="CHEBI:15378"/>
        <dbReference type="ChEBI" id="CHEBI:30616"/>
        <dbReference type="ChEBI" id="CHEBI:43474"/>
        <dbReference type="ChEBI" id="CHEBI:58702"/>
        <dbReference type="ChEBI" id="CHEBI:456215"/>
        <dbReference type="EC" id="2.7.9.2"/>
    </reaction>
</comment>
<dbReference type="GO" id="GO:0046872">
    <property type="term" value="F:metal ion binding"/>
    <property type="evidence" value="ECO:0007669"/>
    <property type="project" value="UniProtKB-KW"/>
</dbReference>
<dbReference type="InterPro" id="IPR002192">
    <property type="entry name" value="PPDK_AMP/ATP-bd"/>
</dbReference>
<evidence type="ECO:0000313" key="15">
    <source>
        <dbReference type="EMBL" id="GAG10459.1"/>
    </source>
</evidence>
<evidence type="ECO:0000256" key="10">
    <source>
        <dbReference type="ARBA" id="ARBA00022840"/>
    </source>
</evidence>
<keyword evidence="9" id="KW-0418">Kinase</keyword>
<evidence type="ECO:0000256" key="13">
    <source>
        <dbReference type="ARBA" id="ARBA00047700"/>
    </source>
</evidence>
<keyword evidence="7" id="KW-0479">Metal-binding</keyword>
<dbReference type="PANTHER" id="PTHR43030:SF1">
    <property type="entry name" value="PHOSPHOENOLPYRUVATE SYNTHASE"/>
    <property type="match status" value="1"/>
</dbReference>
<gene>
    <name evidence="15" type="ORF">S01H1_44818</name>
</gene>
<dbReference type="Gene3D" id="3.30.470.20">
    <property type="entry name" value="ATP-grasp fold, B domain"/>
    <property type="match status" value="1"/>
</dbReference>
<dbReference type="UniPathway" id="UPA00138"/>
<evidence type="ECO:0000256" key="3">
    <source>
        <dbReference type="ARBA" id="ARBA00004742"/>
    </source>
</evidence>
<comment type="caution">
    <text evidence="15">The sequence shown here is derived from an EMBL/GenBank/DDBJ whole genome shotgun (WGS) entry which is preliminary data.</text>
</comment>
<dbReference type="Gene3D" id="3.50.30.10">
    <property type="entry name" value="Phosphohistidine domain"/>
    <property type="match status" value="1"/>
</dbReference>
<evidence type="ECO:0000256" key="7">
    <source>
        <dbReference type="ARBA" id="ARBA00022723"/>
    </source>
</evidence>
<evidence type="ECO:0000259" key="14">
    <source>
        <dbReference type="Pfam" id="PF01326"/>
    </source>
</evidence>
<dbReference type="GO" id="GO:0006094">
    <property type="term" value="P:gluconeogenesis"/>
    <property type="evidence" value="ECO:0007669"/>
    <property type="project" value="UniProtKB-UniPathway"/>
</dbReference>
<protein>
    <recommendedName>
        <fullName evidence="5">pyruvate, water dikinase</fullName>
        <ecNumber evidence="5">2.7.9.2</ecNumber>
    </recommendedName>
    <alternativeName>
        <fullName evidence="12">Pyruvate, water dikinase</fullName>
    </alternativeName>
</protein>
<dbReference type="PANTHER" id="PTHR43030">
    <property type="entry name" value="PHOSPHOENOLPYRUVATE SYNTHASE"/>
    <property type="match status" value="1"/>
</dbReference>
<keyword evidence="6" id="KW-0808">Transferase</keyword>
<evidence type="ECO:0000256" key="5">
    <source>
        <dbReference type="ARBA" id="ARBA00011996"/>
    </source>
</evidence>
<dbReference type="EC" id="2.7.9.2" evidence="5"/>
<dbReference type="GO" id="GO:0005524">
    <property type="term" value="F:ATP binding"/>
    <property type="evidence" value="ECO:0007669"/>
    <property type="project" value="UniProtKB-KW"/>
</dbReference>
<dbReference type="Pfam" id="PF01326">
    <property type="entry name" value="PPDK_N"/>
    <property type="match status" value="1"/>
</dbReference>
<evidence type="ECO:0000256" key="9">
    <source>
        <dbReference type="ARBA" id="ARBA00022777"/>
    </source>
</evidence>
<reference evidence="15" key="1">
    <citation type="journal article" date="2014" name="Front. Microbiol.">
        <title>High frequency of phylogenetically diverse reductive dehalogenase-homologous genes in deep subseafloor sedimentary metagenomes.</title>
        <authorList>
            <person name="Kawai M."/>
            <person name="Futagami T."/>
            <person name="Toyoda A."/>
            <person name="Takaki Y."/>
            <person name="Nishi S."/>
            <person name="Hori S."/>
            <person name="Arai W."/>
            <person name="Tsubouchi T."/>
            <person name="Morono Y."/>
            <person name="Uchiyama I."/>
            <person name="Ito T."/>
            <person name="Fujiyama A."/>
            <person name="Inagaki F."/>
            <person name="Takami H."/>
        </authorList>
    </citation>
    <scope>NUCLEOTIDE SEQUENCE</scope>
    <source>
        <strain evidence="15">Expedition CK06-06</strain>
    </source>
</reference>
<evidence type="ECO:0000256" key="1">
    <source>
        <dbReference type="ARBA" id="ARBA00001946"/>
    </source>
</evidence>
<proteinExistence type="inferred from homology"/>
<comment type="cofactor">
    <cofactor evidence="1">
        <name>Mg(2+)</name>
        <dbReference type="ChEBI" id="CHEBI:18420"/>
    </cofactor>
</comment>
<dbReference type="GO" id="GO:0008986">
    <property type="term" value="F:pyruvate, water dikinase activity"/>
    <property type="evidence" value="ECO:0007669"/>
    <property type="project" value="UniProtKB-EC"/>
</dbReference>
<organism evidence="15">
    <name type="scientific">marine sediment metagenome</name>
    <dbReference type="NCBI Taxonomy" id="412755"/>
    <lineage>
        <taxon>unclassified sequences</taxon>
        <taxon>metagenomes</taxon>
        <taxon>ecological metagenomes</taxon>
    </lineage>
</organism>
<evidence type="ECO:0000256" key="12">
    <source>
        <dbReference type="ARBA" id="ARBA00033470"/>
    </source>
</evidence>
<comment type="function">
    <text evidence="2">Catalyzes the phosphorylation of pyruvate to phosphoenolpyruvate.</text>
</comment>
<dbReference type="InterPro" id="IPR006319">
    <property type="entry name" value="PEP_synth"/>
</dbReference>
<name>X0UXB8_9ZZZZ</name>
<evidence type="ECO:0000256" key="4">
    <source>
        <dbReference type="ARBA" id="ARBA00007837"/>
    </source>
</evidence>
<feature type="non-terminal residue" evidence="15">
    <location>
        <position position="1"/>
    </location>
</feature>
<feature type="non-terminal residue" evidence="15">
    <location>
        <position position="264"/>
    </location>
</feature>
<feature type="domain" description="Pyruvate phosphate dikinase AMP/ATP-binding" evidence="14">
    <location>
        <begin position="2"/>
        <end position="199"/>
    </location>
</feature>
<comment type="pathway">
    <text evidence="3">Carbohydrate biosynthesis; gluconeogenesis.</text>
</comment>
<evidence type="ECO:0000256" key="11">
    <source>
        <dbReference type="ARBA" id="ARBA00022842"/>
    </source>
</evidence>